<sequence>MQDDVQAHEPAPVLEPQARAFVRRYRCPTTCEGAEAAEFRARMTDLWGGDGDDPDVEEEWLAVRGAGSTRIRVRLLRPAGSEGPLPVILYLHGLGSMPNEVCPHLSLVRDLVLGADAVVVVPECDGPEDGRHPAAVERAHTVLRWIADGGREAGLDGRRIAVVGVGAGAHHASLTLQARHHGEPRLVQQVLVCPVTDGAMDTGSYRRFAEGYFLGSEAMRGYWQRYAPDPGVRRQGTVSPLRAPRGRLCDMPPALVLTAEADVLRDEGEAYATRLREAGVPVVSVRYHGTIHGFVLLDPLRGTPPARAARMQITDTLHIALREQPEQWEQPE</sequence>
<dbReference type="Proteomes" id="UP000608024">
    <property type="component" value="Unassembled WGS sequence"/>
</dbReference>
<reference evidence="3" key="2">
    <citation type="submission" date="2020-09" db="EMBL/GenBank/DDBJ databases">
        <authorList>
            <person name="Sun Q."/>
            <person name="Ohkuma M."/>
        </authorList>
    </citation>
    <scope>NUCLEOTIDE SEQUENCE</scope>
    <source>
        <strain evidence="3">JCM 4784</strain>
    </source>
</reference>
<evidence type="ECO:0000259" key="2">
    <source>
        <dbReference type="Pfam" id="PF07859"/>
    </source>
</evidence>
<protein>
    <submittedName>
        <fullName evidence="3">Esterase</fullName>
    </submittedName>
</protein>
<dbReference type="SUPFAM" id="SSF53474">
    <property type="entry name" value="alpha/beta-Hydrolases"/>
    <property type="match status" value="1"/>
</dbReference>
<dbReference type="InterPro" id="IPR029058">
    <property type="entry name" value="AB_hydrolase_fold"/>
</dbReference>
<dbReference type="Pfam" id="PF07859">
    <property type="entry name" value="Abhydrolase_3"/>
    <property type="match status" value="1"/>
</dbReference>
<name>A0A918ZLH4_9ACTN</name>
<comment type="caution">
    <text evidence="3">The sequence shown here is derived from an EMBL/GenBank/DDBJ whole genome shotgun (WGS) entry which is preliminary data.</text>
</comment>
<keyword evidence="1" id="KW-0378">Hydrolase</keyword>
<dbReference type="PANTHER" id="PTHR48081">
    <property type="entry name" value="AB HYDROLASE SUPERFAMILY PROTEIN C4A8.06C"/>
    <property type="match status" value="1"/>
</dbReference>
<proteinExistence type="predicted"/>
<feature type="domain" description="Alpha/beta hydrolase fold-3" evidence="2">
    <location>
        <begin position="88"/>
        <end position="295"/>
    </location>
</feature>
<dbReference type="EMBL" id="BNBT01000037">
    <property type="protein sequence ID" value="GHE58940.1"/>
    <property type="molecule type" value="Genomic_DNA"/>
</dbReference>
<gene>
    <name evidence="3" type="primary">aes</name>
    <name evidence="3" type="ORF">GCM10018785_30230</name>
</gene>
<organism evidence="3 4">
    <name type="scientific">Streptomyces longispororuber</name>
    <dbReference type="NCBI Taxonomy" id="68230"/>
    <lineage>
        <taxon>Bacteria</taxon>
        <taxon>Bacillati</taxon>
        <taxon>Actinomycetota</taxon>
        <taxon>Actinomycetes</taxon>
        <taxon>Kitasatosporales</taxon>
        <taxon>Streptomycetaceae</taxon>
        <taxon>Streptomyces</taxon>
    </lineage>
</organism>
<dbReference type="PANTHER" id="PTHR48081:SF8">
    <property type="entry name" value="ALPHA_BETA HYDROLASE FOLD-3 DOMAIN-CONTAINING PROTEIN-RELATED"/>
    <property type="match status" value="1"/>
</dbReference>
<accession>A0A918ZLH4</accession>
<dbReference type="InterPro" id="IPR013094">
    <property type="entry name" value="AB_hydrolase_3"/>
</dbReference>
<evidence type="ECO:0000256" key="1">
    <source>
        <dbReference type="ARBA" id="ARBA00022801"/>
    </source>
</evidence>
<reference evidence="3" key="1">
    <citation type="journal article" date="2014" name="Int. J. Syst. Evol. Microbiol.">
        <title>Complete genome sequence of Corynebacterium casei LMG S-19264T (=DSM 44701T), isolated from a smear-ripened cheese.</title>
        <authorList>
            <consortium name="US DOE Joint Genome Institute (JGI-PGF)"/>
            <person name="Walter F."/>
            <person name="Albersmeier A."/>
            <person name="Kalinowski J."/>
            <person name="Ruckert C."/>
        </authorList>
    </citation>
    <scope>NUCLEOTIDE SEQUENCE</scope>
    <source>
        <strain evidence="3">JCM 4784</strain>
    </source>
</reference>
<dbReference type="GO" id="GO:0016787">
    <property type="term" value="F:hydrolase activity"/>
    <property type="evidence" value="ECO:0007669"/>
    <property type="project" value="UniProtKB-KW"/>
</dbReference>
<dbReference type="AlphaFoldDB" id="A0A918ZLH4"/>
<dbReference type="Gene3D" id="3.40.50.1820">
    <property type="entry name" value="alpha/beta hydrolase"/>
    <property type="match status" value="1"/>
</dbReference>
<dbReference type="InterPro" id="IPR050300">
    <property type="entry name" value="GDXG_lipolytic_enzyme"/>
</dbReference>
<evidence type="ECO:0000313" key="3">
    <source>
        <dbReference type="EMBL" id="GHE58940.1"/>
    </source>
</evidence>
<evidence type="ECO:0000313" key="4">
    <source>
        <dbReference type="Proteomes" id="UP000608024"/>
    </source>
</evidence>
<keyword evidence="4" id="KW-1185">Reference proteome</keyword>